<evidence type="ECO:0000313" key="5">
    <source>
        <dbReference type="EMBL" id="MDN3709631.1"/>
    </source>
</evidence>
<dbReference type="EMBL" id="JAUFQU010000001">
    <property type="protein sequence ID" value="MDN3706399.1"/>
    <property type="molecule type" value="Genomic_DNA"/>
</dbReference>
<dbReference type="RefSeq" id="WP_290362472.1">
    <property type="nucleotide sequence ID" value="NZ_JAUFQU010000001.1"/>
</dbReference>
<protein>
    <submittedName>
        <fullName evidence="4">Glycosyltransferase family 2 protein</fullName>
        <ecNumber evidence="4">2.4.-.-</ecNumber>
    </submittedName>
</protein>
<reference evidence="6" key="2">
    <citation type="journal article" date="2019" name="Int. J. Syst. Evol. Microbiol.">
        <title>The Global Catalogue of Microorganisms (GCM) 10K type strain sequencing project: providing services to taxonomists for standard genome sequencing and annotation.</title>
        <authorList>
            <consortium name="The Broad Institute Genomics Platform"/>
            <consortium name="The Broad Institute Genome Sequencing Center for Infectious Disease"/>
            <person name="Wu L."/>
            <person name="Ma J."/>
        </authorList>
    </citation>
    <scope>NUCLEOTIDE SEQUENCE [LARGE SCALE GENOMIC DNA]</scope>
    <source>
        <strain evidence="6">CECT 7184</strain>
    </source>
</reference>
<organism evidence="4 6">
    <name type="scientific">Paenimyroides ceti</name>
    <dbReference type="NCBI Taxonomy" id="395087"/>
    <lineage>
        <taxon>Bacteria</taxon>
        <taxon>Pseudomonadati</taxon>
        <taxon>Bacteroidota</taxon>
        <taxon>Flavobacteriia</taxon>
        <taxon>Flavobacteriales</taxon>
        <taxon>Flavobacteriaceae</taxon>
        <taxon>Paenimyroides</taxon>
    </lineage>
</organism>
<comment type="caution">
    <text evidence="4">The sequence shown here is derived from an EMBL/GenBank/DDBJ whole genome shotgun (WGS) entry which is preliminary data.</text>
</comment>
<dbReference type="InterPro" id="IPR001173">
    <property type="entry name" value="Glyco_trans_2-like"/>
</dbReference>
<keyword evidence="4" id="KW-0328">Glycosyltransferase</keyword>
<dbReference type="Proteomes" id="UP001242368">
    <property type="component" value="Unassembled WGS sequence"/>
</dbReference>
<dbReference type="PANTHER" id="PTHR43630">
    <property type="entry name" value="POLY-BETA-1,6-N-ACETYL-D-GLUCOSAMINE SYNTHASE"/>
    <property type="match status" value="1"/>
</dbReference>
<evidence type="ECO:0000259" key="2">
    <source>
        <dbReference type="Pfam" id="PF00535"/>
    </source>
</evidence>
<dbReference type="CDD" id="cd02511">
    <property type="entry name" value="Beta4Glucosyltransferase"/>
    <property type="match status" value="1"/>
</dbReference>
<proteinExistence type="inferred from homology"/>
<keyword evidence="6" id="KW-1185">Reference proteome</keyword>
<sequence length="263" mass="31576">MNKTLTHKLIGLIITRNEEKNIPALVENLSFLDEIVIVDSCSTDNSKEIVQQYPQIRFYENQFENYSAQRNKALEYVEDNWILFLDADERISEALKEEIIDTVNNNDRTKAYYFKRRFYFNNKPVFFCGLQSDKNIRLFYKNDQVHYQGFVHEKIQFRGTFNVLQNHLTHYSYENYTSYKKKMYRYGTLKALEKIEKGEKPNLFLKYSHPVYTFLSKYLLRLGILDGYKGFILCYLMSYSVYVRYAEIEKQSKKRHDTISSRI</sequence>
<dbReference type="EC" id="2.4.-.-" evidence="4"/>
<name>A0ABT8D1P0_9FLAO</name>
<dbReference type="InterPro" id="IPR029044">
    <property type="entry name" value="Nucleotide-diphossugar_trans"/>
</dbReference>
<keyword evidence="4" id="KW-0808">Transferase</keyword>
<reference evidence="4" key="1">
    <citation type="journal article" date="2014" name="Int. J. Syst. Evol. Microbiol.">
        <title>Complete genome of a new Firmicutes species belonging to the dominant human colonic microbiota ('Ruminococcus bicirculans') reveals two chromosomes and a selective capacity to utilize plant glucans.</title>
        <authorList>
            <consortium name="NISC Comparative Sequencing Program"/>
            <person name="Wegmann U."/>
            <person name="Louis P."/>
            <person name="Goesmann A."/>
            <person name="Henrissat B."/>
            <person name="Duncan S.H."/>
            <person name="Flint H.J."/>
        </authorList>
    </citation>
    <scope>NUCLEOTIDE SEQUENCE</scope>
    <source>
        <strain evidence="4">CECT 7184</strain>
    </source>
</reference>
<evidence type="ECO:0000313" key="3">
    <source>
        <dbReference type="EMBL" id="MDN3706399.1"/>
    </source>
</evidence>
<feature type="domain" description="Glycosyltransferase 2-like" evidence="2">
    <location>
        <begin position="13"/>
        <end position="111"/>
    </location>
</feature>
<comment type="similarity">
    <text evidence="1">Belongs to the glycosyltransferase 2 family. WaaE/KdtX subfamily.</text>
</comment>
<dbReference type="Pfam" id="PF00535">
    <property type="entry name" value="Glycos_transf_2"/>
    <property type="match status" value="1"/>
</dbReference>
<evidence type="ECO:0000256" key="1">
    <source>
        <dbReference type="ARBA" id="ARBA00038494"/>
    </source>
</evidence>
<dbReference type="SUPFAM" id="SSF53448">
    <property type="entry name" value="Nucleotide-diphospho-sugar transferases"/>
    <property type="match status" value="1"/>
</dbReference>
<reference evidence="4" key="3">
    <citation type="submission" date="2023-06" db="EMBL/GenBank/DDBJ databases">
        <authorList>
            <person name="Lucena T."/>
            <person name="Sun Q."/>
        </authorList>
    </citation>
    <scope>NUCLEOTIDE SEQUENCE</scope>
    <source>
        <strain evidence="4">CECT 7184</strain>
    </source>
</reference>
<evidence type="ECO:0000313" key="6">
    <source>
        <dbReference type="Proteomes" id="UP001242368"/>
    </source>
</evidence>
<dbReference type="EMBL" id="JAUFQU010000048">
    <property type="protein sequence ID" value="MDN3709631.1"/>
    <property type="molecule type" value="Genomic_DNA"/>
</dbReference>
<evidence type="ECO:0000313" key="4">
    <source>
        <dbReference type="EMBL" id="MDN3709375.1"/>
    </source>
</evidence>
<dbReference type="Gene3D" id="3.90.550.10">
    <property type="entry name" value="Spore Coat Polysaccharide Biosynthesis Protein SpsA, Chain A"/>
    <property type="match status" value="1"/>
</dbReference>
<gene>
    <name evidence="3" type="ORF">QW060_04575</name>
    <name evidence="4" type="ORF">QW060_20405</name>
    <name evidence="5" type="ORF">QW060_21965</name>
</gene>
<dbReference type="EMBL" id="JAUFQU010000032">
    <property type="protein sequence ID" value="MDN3709375.1"/>
    <property type="molecule type" value="Genomic_DNA"/>
</dbReference>
<dbReference type="PANTHER" id="PTHR43630:SF2">
    <property type="entry name" value="GLYCOSYLTRANSFERASE"/>
    <property type="match status" value="1"/>
</dbReference>
<dbReference type="GO" id="GO:0016757">
    <property type="term" value="F:glycosyltransferase activity"/>
    <property type="evidence" value="ECO:0007669"/>
    <property type="project" value="UniProtKB-KW"/>
</dbReference>
<accession>A0ABT8D1P0</accession>